<keyword evidence="6" id="KW-0067">ATP-binding</keyword>
<dbReference type="GO" id="GO:0008878">
    <property type="term" value="F:glucose-1-phosphate adenylyltransferase activity"/>
    <property type="evidence" value="ECO:0007669"/>
    <property type="project" value="InterPro"/>
</dbReference>
<dbReference type="EMBL" id="CP001737">
    <property type="protein sequence ID" value="ACV78703.1"/>
    <property type="molecule type" value="Genomic_DNA"/>
</dbReference>
<evidence type="ECO:0000256" key="6">
    <source>
        <dbReference type="ARBA" id="ARBA00022840"/>
    </source>
</evidence>
<keyword evidence="2" id="KW-0321">Glycogen metabolism</keyword>
<dbReference type="Pfam" id="PF24894">
    <property type="entry name" value="Hexapep_GlmU"/>
    <property type="match status" value="1"/>
</dbReference>
<dbReference type="KEGG" id="nml:Namu_2327"/>
<keyword evidence="4" id="KW-0548">Nucleotidyltransferase</keyword>
<dbReference type="Gene3D" id="2.160.10.10">
    <property type="entry name" value="Hexapeptide repeat proteins"/>
    <property type="match status" value="1"/>
</dbReference>
<dbReference type="InterPro" id="IPR005835">
    <property type="entry name" value="NTP_transferase_dom"/>
</dbReference>
<feature type="compositionally biased region" description="Basic and acidic residues" evidence="9">
    <location>
        <begin position="387"/>
        <end position="399"/>
    </location>
</feature>
<evidence type="ECO:0000313" key="13">
    <source>
        <dbReference type="Proteomes" id="UP000002218"/>
    </source>
</evidence>
<dbReference type="PROSITE" id="PS00808">
    <property type="entry name" value="ADP_GLC_PYROPHOSPH_1"/>
    <property type="match status" value="1"/>
</dbReference>
<dbReference type="RefSeq" id="WP_015747593.1">
    <property type="nucleotide sequence ID" value="NC_013235.1"/>
</dbReference>
<evidence type="ECO:0000256" key="4">
    <source>
        <dbReference type="ARBA" id="ARBA00022695"/>
    </source>
</evidence>
<dbReference type="GO" id="GO:0005524">
    <property type="term" value="F:ATP binding"/>
    <property type="evidence" value="ECO:0007669"/>
    <property type="project" value="UniProtKB-KW"/>
</dbReference>
<dbReference type="InterPro" id="IPR056818">
    <property type="entry name" value="GlmU/GlgC-like_hexapep"/>
</dbReference>
<name>C8XKE1_NAKMY</name>
<proteinExistence type="inferred from homology"/>
<dbReference type="Pfam" id="PF00483">
    <property type="entry name" value="NTP_transferase"/>
    <property type="match status" value="1"/>
</dbReference>
<feature type="domain" description="Nucleotidyl transferase" evidence="10">
    <location>
        <begin position="9"/>
        <end position="257"/>
    </location>
</feature>
<evidence type="ECO:0000259" key="10">
    <source>
        <dbReference type="Pfam" id="PF00483"/>
    </source>
</evidence>
<keyword evidence="5" id="KW-0547">Nucleotide-binding</keyword>
<dbReference type="InterPro" id="IPR011004">
    <property type="entry name" value="Trimer_LpxA-like_sf"/>
</dbReference>
<feature type="region of interest" description="Disordered" evidence="9">
    <location>
        <begin position="379"/>
        <end position="399"/>
    </location>
</feature>
<dbReference type="Gene3D" id="3.90.550.10">
    <property type="entry name" value="Spore Coat Polysaccharide Biosynthesis Protein SpsA, Chain A"/>
    <property type="match status" value="1"/>
</dbReference>
<evidence type="ECO:0000256" key="8">
    <source>
        <dbReference type="ARBA" id="ARBA00023277"/>
    </source>
</evidence>
<reference evidence="13" key="1">
    <citation type="submission" date="2009-09" db="EMBL/GenBank/DDBJ databases">
        <title>The complete genome of Nakamurella multipartita DSM 44233.</title>
        <authorList>
            <consortium name="US DOE Joint Genome Institute (JGI-PGF)"/>
            <person name="Lucas S."/>
            <person name="Copeland A."/>
            <person name="Lapidus A."/>
            <person name="Glavina del Rio T."/>
            <person name="Dalin E."/>
            <person name="Tice H."/>
            <person name="Bruce D."/>
            <person name="Goodwin L."/>
            <person name="Pitluck S."/>
            <person name="Kyrpides N."/>
            <person name="Mavromatis K."/>
            <person name="Ivanova N."/>
            <person name="Ovchinnikova G."/>
            <person name="Sims D."/>
            <person name="Meincke L."/>
            <person name="Brettin T."/>
            <person name="Detter J.C."/>
            <person name="Han C."/>
            <person name="Larimer F."/>
            <person name="Land M."/>
            <person name="Hauser L."/>
            <person name="Markowitz V."/>
            <person name="Cheng J.-F."/>
            <person name="Hugenholtz P."/>
            <person name="Woyke T."/>
            <person name="Wu D."/>
            <person name="Klenk H.-P."/>
            <person name="Eisen J.A."/>
        </authorList>
    </citation>
    <scope>NUCLEOTIDE SEQUENCE [LARGE SCALE GENOMIC DNA]</scope>
    <source>
        <strain evidence="13">ATCC 700099 / DSM 44233 / CIP 104796 / JCM 9543 / NBRC 105858 / Y-104</strain>
    </source>
</reference>
<dbReference type="STRING" id="479431.Namu_2327"/>
<dbReference type="HOGENOM" id="CLU_029499_14_1_11"/>
<dbReference type="CDD" id="cd02508">
    <property type="entry name" value="ADP_Glucose_PP"/>
    <property type="match status" value="1"/>
</dbReference>
<keyword evidence="13" id="KW-1185">Reference proteome</keyword>
<dbReference type="PANTHER" id="PTHR43523:SF2">
    <property type="entry name" value="GLUCOSE-1-PHOSPHATE ADENYLYLTRANSFERASE"/>
    <property type="match status" value="1"/>
</dbReference>
<keyword evidence="7" id="KW-0320">Glycogen biosynthesis</keyword>
<dbReference type="SUPFAM" id="SSF53448">
    <property type="entry name" value="Nucleotide-diphospho-sugar transferases"/>
    <property type="match status" value="1"/>
</dbReference>
<dbReference type="SUPFAM" id="SSF51161">
    <property type="entry name" value="Trimeric LpxA-like enzymes"/>
    <property type="match status" value="1"/>
</dbReference>
<dbReference type="Proteomes" id="UP000002218">
    <property type="component" value="Chromosome"/>
</dbReference>
<evidence type="ECO:0000256" key="2">
    <source>
        <dbReference type="ARBA" id="ARBA00022600"/>
    </source>
</evidence>
<gene>
    <name evidence="12" type="ordered locus">Namu_2327</name>
</gene>
<dbReference type="GO" id="GO:0005978">
    <property type="term" value="P:glycogen biosynthetic process"/>
    <property type="evidence" value="ECO:0007669"/>
    <property type="project" value="UniProtKB-KW"/>
</dbReference>
<evidence type="ECO:0000256" key="7">
    <source>
        <dbReference type="ARBA" id="ARBA00023056"/>
    </source>
</evidence>
<dbReference type="InterPro" id="IPR029044">
    <property type="entry name" value="Nucleotide-diphossugar_trans"/>
</dbReference>
<evidence type="ECO:0000256" key="1">
    <source>
        <dbReference type="ARBA" id="ARBA00010443"/>
    </source>
</evidence>
<dbReference type="InterPro" id="IPR005836">
    <property type="entry name" value="ADP_Glu_pyroP_CS"/>
</dbReference>
<keyword evidence="3 12" id="KW-0808">Transferase</keyword>
<dbReference type="PANTHER" id="PTHR43523">
    <property type="entry name" value="GLUCOSE-1-PHOSPHATE ADENYLYLTRANSFERASE-RELATED"/>
    <property type="match status" value="1"/>
</dbReference>
<evidence type="ECO:0000256" key="5">
    <source>
        <dbReference type="ARBA" id="ARBA00022741"/>
    </source>
</evidence>
<sequence>MTHGRVLCVVLAGGRGSRLGPLTTGRAKPSLPVGGNYRLIDLALSNAAHSGLSDVWVLQQYEPHLLSEHLAGGRPWDLDRTRGGFRLLAPFQGPAHDGFASGNADALIRNWPVIAAYDPEVLLVCSADHLLTLDLRAVLAQHRESGVDATVVSTTLPAGADVSRYLVVQADGGRVRSVDYKPEHGRGRSVGTEVFAYRPDVLAEHLRELHRTGELGDYGERLLPSLVADGTVGDFHHRGHWRDLGTPMAYLDGQLELLRDRPPMRLDDPDWPILTSMPMRGPARVRRTAELERVWLAPAADVAGAVVNSVLGPGVVIERGATVRHSVLMDDVVVRAGAQVSRSVIAEGSVVGRRATLGAPQARHPVVIGAHRRIAADAELPAGTQVEPHRPRDLIRAAR</sequence>
<dbReference type="AlphaFoldDB" id="C8XKE1"/>
<protein>
    <submittedName>
        <fullName evidence="12">Nucleotidyl transferase</fullName>
    </submittedName>
</protein>
<dbReference type="InterPro" id="IPR011831">
    <property type="entry name" value="ADP-Glc_PPase"/>
</dbReference>
<comment type="similarity">
    <text evidence="1">Belongs to the bacterial/plant glucose-1-phosphate adenylyltransferase family.</text>
</comment>
<accession>C8XKE1</accession>
<organism evidence="12 13">
    <name type="scientific">Nakamurella multipartita (strain ATCC 700099 / DSM 44233 / CIP 104796 / JCM 9543 / NBRC 105858 / Y-104)</name>
    <name type="common">Microsphaera multipartita</name>
    <dbReference type="NCBI Taxonomy" id="479431"/>
    <lineage>
        <taxon>Bacteria</taxon>
        <taxon>Bacillati</taxon>
        <taxon>Actinomycetota</taxon>
        <taxon>Actinomycetes</taxon>
        <taxon>Nakamurellales</taxon>
        <taxon>Nakamurellaceae</taxon>
        <taxon>Nakamurella</taxon>
    </lineage>
</organism>
<feature type="domain" description="Glucose-1-phosphate adenylyltransferase/Bifunctional protein GlmU-like C-terminal hexapeptide" evidence="11">
    <location>
        <begin position="301"/>
        <end position="377"/>
    </location>
</feature>
<reference evidence="12 13" key="2">
    <citation type="journal article" date="2010" name="Stand. Genomic Sci.">
        <title>Complete genome sequence of Nakamurella multipartita type strain (Y-104).</title>
        <authorList>
            <person name="Tice H."/>
            <person name="Mayilraj S."/>
            <person name="Sims D."/>
            <person name="Lapidus A."/>
            <person name="Nolan M."/>
            <person name="Lucas S."/>
            <person name="Glavina Del Rio T."/>
            <person name="Copeland A."/>
            <person name="Cheng J.F."/>
            <person name="Meincke L."/>
            <person name="Bruce D."/>
            <person name="Goodwin L."/>
            <person name="Pitluck S."/>
            <person name="Ivanova N."/>
            <person name="Mavromatis K."/>
            <person name="Ovchinnikova G."/>
            <person name="Pati A."/>
            <person name="Chen A."/>
            <person name="Palaniappan K."/>
            <person name="Land M."/>
            <person name="Hauser L."/>
            <person name="Chang Y.J."/>
            <person name="Jeffries C.D."/>
            <person name="Detter J.C."/>
            <person name="Brettin T."/>
            <person name="Rohde M."/>
            <person name="Goker M."/>
            <person name="Bristow J."/>
            <person name="Eisen J.A."/>
            <person name="Markowitz V."/>
            <person name="Hugenholtz P."/>
            <person name="Kyrpides N.C."/>
            <person name="Klenk H.P."/>
            <person name="Chen F."/>
        </authorList>
    </citation>
    <scope>NUCLEOTIDE SEQUENCE [LARGE SCALE GENOMIC DNA]</scope>
    <source>
        <strain evidence="13">ATCC 700099 / DSM 44233 / CIP 104796 / JCM 9543 / NBRC 105858 / Y-104</strain>
    </source>
</reference>
<dbReference type="OrthoDB" id="9801810at2"/>
<dbReference type="InParanoid" id="C8XKE1"/>
<dbReference type="eggNOG" id="COG0448">
    <property type="taxonomic scope" value="Bacteria"/>
</dbReference>
<keyword evidence="8" id="KW-0119">Carbohydrate metabolism</keyword>
<evidence type="ECO:0000313" key="12">
    <source>
        <dbReference type="EMBL" id="ACV78703.1"/>
    </source>
</evidence>
<evidence type="ECO:0000256" key="9">
    <source>
        <dbReference type="SAM" id="MobiDB-lite"/>
    </source>
</evidence>
<evidence type="ECO:0000259" key="11">
    <source>
        <dbReference type="Pfam" id="PF24894"/>
    </source>
</evidence>
<evidence type="ECO:0000256" key="3">
    <source>
        <dbReference type="ARBA" id="ARBA00022679"/>
    </source>
</evidence>